<dbReference type="EMBL" id="CAJSLV010000050">
    <property type="protein sequence ID" value="CAG6393572.1"/>
    <property type="molecule type" value="Genomic_DNA"/>
</dbReference>
<reference evidence="2" key="1">
    <citation type="submission" date="2021-05" db="EMBL/GenBank/DDBJ databases">
        <authorList>
            <person name="Arsene-Ploetze F."/>
        </authorList>
    </citation>
    <scope>NUCLEOTIDE SEQUENCE</scope>
    <source>
        <strain evidence="2">DSM 42138</strain>
    </source>
</reference>
<gene>
    <name evidence="2" type="ORF">SCOCK_210012</name>
</gene>
<name>A0A9W4GQN1_9ACTN</name>
<evidence type="ECO:0000313" key="2">
    <source>
        <dbReference type="EMBL" id="CAG6393572.1"/>
    </source>
</evidence>
<feature type="compositionally biased region" description="Basic and acidic residues" evidence="1">
    <location>
        <begin position="38"/>
        <end position="49"/>
    </location>
</feature>
<comment type="caution">
    <text evidence="2">The sequence shown here is derived from an EMBL/GenBank/DDBJ whole genome shotgun (WGS) entry which is preliminary data.</text>
</comment>
<dbReference type="Proteomes" id="UP001152519">
    <property type="component" value="Unassembled WGS sequence"/>
</dbReference>
<evidence type="ECO:0000256" key="1">
    <source>
        <dbReference type="SAM" id="MobiDB-lite"/>
    </source>
</evidence>
<accession>A0A9W4GQN1</accession>
<sequence length="77" mass="8311">MSLAGARVLARWCPAQRWRDLDLPLSCGTWDGVSRHSPSPEKELGERGFPKRLKREGVSTVAGRAGGPARSSDDPPA</sequence>
<keyword evidence="3" id="KW-1185">Reference proteome</keyword>
<feature type="region of interest" description="Disordered" evidence="1">
    <location>
        <begin position="30"/>
        <end position="77"/>
    </location>
</feature>
<protein>
    <submittedName>
        <fullName evidence="2">Uncharacterized protein</fullName>
    </submittedName>
</protein>
<dbReference type="AlphaFoldDB" id="A0A9W4GQN1"/>
<proteinExistence type="predicted"/>
<evidence type="ECO:0000313" key="3">
    <source>
        <dbReference type="Proteomes" id="UP001152519"/>
    </source>
</evidence>
<organism evidence="2 3">
    <name type="scientific">Actinacidiphila cocklensis</name>
    <dbReference type="NCBI Taxonomy" id="887465"/>
    <lineage>
        <taxon>Bacteria</taxon>
        <taxon>Bacillati</taxon>
        <taxon>Actinomycetota</taxon>
        <taxon>Actinomycetes</taxon>
        <taxon>Kitasatosporales</taxon>
        <taxon>Streptomycetaceae</taxon>
        <taxon>Actinacidiphila</taxon>
    </lineage>
</organism>